<dbReference type="InterPro" id="IPR002549">
    <property type="entry name" value="AI-2E-like"/>
</dbReference>
<dbReference type="PANTHER" id="PTHR21716:SF53">
    <property type="entry name" value="PERMEASE PERM-RELATED"/>
    <property type="match status" value="1"/>
</dbReference>
<evidence type="ECO:0000256" key="1">
    <source>
        <dbReference type="ARBA" id="ARBA00004651"/>
    </source>
</evidence>
<reference evidence="9" key="1">
    <citation type="journal article" date="2021" name="PeerJ">
        <title>Extensive microbial diversity within the chicken gut microbiome revealed by metagenomics and culture.</title>
        <authorList>
            <person name="Gilroy R."/>
            <person name="Ravi A."/>
            <person name="Getino M."/>
            <person name="Pursley I."/>
            <person name="Horton D.L."/>
            <person name="Alikhan N.F."/>
            <person name="Baker D."/>
            <person name="Gharbi K."/>
            <person name="Hall N."/>
            <person name="Watson M."/>
            <person name="Adriaenssens E.M."/>
            <person name="Foster-Nyarko E."/>
            <person name="Jarju S."/>
            <person name="Secka A."/>
            <person name="Antonio M."/>
            <person name="Oren A."/>
            <person name="Chaudhuri R.R."/>
            <person name="La Ragione R."/>
            <person name="Hildebrand F."/>
            <person name="Pallen M.J."/>
        </authorList>
    </citation>
    <scope>NUCLEOTIDE SEQUENCE</scope>
    <source>
        <strain evidence="9">CHK192-8294</strain>
    </source>
</reference>
<name>A0A9D2MKT0_9FIRM</name>
<evidence type="ECO:0000256" key="6">
    <source>
        <dbReference type="ARBA" id="ARBA00022989"/>
    </source>
</evidence>
<feature type="transmembrane region" description="Helical" evidence="8">
    <location>
        <begin position="254"/>
        <end position="275"/>
    </location>
</feature>
<feature type="transmembrane region" description="Helical" evidence="8">
    <location>
        <begin position="189"/>
        <end position="210"/>
    </location>
</feature>
<dbReference type="AlphaFoldDB" id="A0A9D2MKT0"/>
<organism evidence="9 10">
    <name type="scientific">Candidatus Flavonifractor intestinigallinarum</name>
    <dbReference type="NCBI Taxonomy" id="2838586"/>
    <lineage>
        <taxon>Bacteria</taxon>
        <taxon>Bacillati</taxon>
        <taxon>Bacillota</taxon>
        <taxon>Clostridia</taxon>
        <taxon>Eubacteriales</taxon>
        <taxon>Oscillospiraceae</taxon>
        <taxon>Flavonifractor</taxon>
    </lineage>
</organism>
<evidence type="ECO:0000256" key="3">
    <source>
        <dbReference type="ARBA" id="ARBA00022448"/>
    </source>
</evidence>
<evidence type="ECO:0000256" key="7">
    <source>
        <dbReference type="ARBA" id="ARBA00023136"/>
    </source>
</evidence>
<evidence type="ECO:0000256" key="8">
    <source>
        <dbReference type="SAM" id="Phobius"/>
    </source>
</evidence>
<reference evidence="9" key="2">
    <citation type="submission" date="2021-04" db="EMBL/GenBank/DDBJ databases">
        <authorList>
            <person name="Gilroy R."/>
        </authorList>
    </citation>
    <scope>NUCLEOTIDE SEQUENCE</scope>
    <source>
        <strain evidence="9">CHK192-8294</strain>
    </source>
</reference>
<feature type="transmembrane region" description="Helical" evidence="8">
    <location>
        <begin position="295"/>
        <end position="323"/>
    </location>
</feature>
<feature type="transmembrane region" description="Helical" evidence="8">
    <location>
        <begin position="24"/>
        <end position="46"/>
    </location>
</feature>
<feature type="transmembrane region" description="Helical" evidence="8">
    <location>
        <begin position="358"/>
        <end position="377"/>
    </location>
</feature>
<dbReference type="GO" id="GO:0055085">
    <property type="term" value="P:transmembrane transport"/>
    <property type="evidence" value="ECO:0007669"/>
    <property type="project" value="TreeGrafter"/>
</dbReference>
<feature type="transmembrane region" description="Helical" evidence="8">
    <location>
        <begin position="99"/>
        <end position="120"/>
    </location>
</feature>
<accession>A0A9D2MKT0</accession>
<keyword evidence="7 8" id="KW-0472">Membrane</keyword>
<gene>
    <name evidence="9" type="ORF">H9712_00550</name>
</gene>
<protein>
    <submittedName>
        <fullName evidence="9">AI-2E family transporter</fullName>
    </submittedName>
</protein>
<evidence type="ECO:0000256" key="4">
    <source>
        <dbReference type="ARBA" id="ARBA00022475"/>
    </source>
</evidence>
<keyword evidence="4" id="KW-1003">Cell membrane</keyword>
<dbReference type="GO" id="GO:0005886">
    <property type="term" value="C:plasma membrane"/>
    <property type="evidence" value="ECO:0007669"/>
    <property type="project" value="UniProtKB-SubCell"/>
</dbReference>
<dbReference type="PANTHER" id="PTHR21716">
    <property type="entry name" value="TRANSMEMBRANE PROTEIN"/>
    <property type="match status" value="1"/>
</dbReference>
<comment type="caution">
    <text evidence="9">The sequence shown here is derived from an EMBL/GenBank/DDBJ whole genome shotgun (WGS) entry which is preliminary data.</text>
</comment>
<dbReference type="Pfam" id="PF01594">
    <property type="entry name" value="AI-2E_transport"/>
    <property type="match status" value="1"/>
</dbReference>
<keyword evidence="3" id="KW-0813">Transport</keyword>
<evidence type="ECO:0000256" key="5">
    <source>
        <dbReference type="ARBA" id="ARBA00022692"/>
    </source>
</evidence>
<sequence length="408" mass="44542">MCVAAAKEEGTVPEKEDPKNKKKWYILDGSHVQLLIVLIVAILFYVGLNHFSVVTVRINQFMGVLSPFIVGFAIAYLLNTPMCFFERKVFPNHRFKRGLSILLVYVLAFAVVAILLGLIVPQVVQSVKDLAGNMQGYLTSLDQMVQDLTEKFDLDSDAINDVFGNFQNMISNMTAKAAEALPQLLDVGFAIGSGVISGITALISSIYMLAGKDRLVPQLKKLLYATVSKRRSDWLLGVCGQANRVFVGFINGKIIDSAIIGVLCFILCAIFQIPYPMLVSVTVGVTNVIPFFGPIIGAIPCLFILVIVDPWAALRFFALVIGLQQFDGNILGPKILGDSTGLSAIWVLISIVTCGGLFGFPGMILGVPTFAVLYALVREWVNKRLKAKKIDGNGKPLEEQPQTPPDKE</sequence>
<comment type="subcellular location">
    <subcellularLocation>
        <location evidence="1">Cell membrane</location>
        <topology evidence="1">Multi-pass membrane protein</topology>
    </subcellularLocation>
</comment>
<evidence type="ECO:0000256" key="2">
    <source>
        <dbReference type="ARBA" id="ARBA00009773"/>
    </source>
</evidence>
<feature type="transmembrane region" description="Helical" evidence="8">
    <location>
        <begin position="58"/>
        <end position="78"/>
    </location>
</feature>
<evidence type="ECO:0000313" key="10">
    <source>
        <dbReference type="Proteomes" id="UP000823921"/>
    </source>
</evidence>
<dbReference type="Proteomes" id="UP000823921">
    <property type="component" value="Unassembled WGS sequence"/>
</dbReference>
<comment type="similarity">
    <text evidence="2">Belongs to the autoinducer-2 exporter (AI-2E) (TC 2.A.86) family.</text>
</comment>
<dbReference type="EMBL" id="DWXO01000006">
    <property type="protein sequence ID" value="HJB79454.1"/>
    <property type="molecule type" value="Genomic_DNA"/>
</dbReference>
<keyword evidence="5 8" id="KW-0812">Transmembrane</keyword>
<evidence type="ECO:0000313" key="9">
    <source>
        <dbReference type="EMBL" id="HJB79454.1"/>
    </source>
</evidence>
<keyword evidence="6 8" id="KW-1133">Transmembrane helix</keyword>
<proteinExistence type="inferred from homology"/>